<dbReference type="GO" id="GO:0005524">
    <property type="term" value="F:ATP binding"/>
    <property type="evidence" value="ECO:0007669"/>
    <property type="project" value="InterPro"/>
</dbReference>
<reference evidence="3" key="1">
    <citation type="submission" date="2017-09" db="EMBL/GenBank/DDBJ databases">
        <title>Depth-based differentiation of microbial function through sediment-hosted aquifers and enrichment of novel symbionts in the deep terrestrial subsurface.</title>
        <authorList>
            <person name="Probst A.J."/>
            <person name="Ladd B."/>
            <person name="Jarett J.K."/>
            <person name="Geller-Mcgrath D.E."/>
            <person name="Sieber C.M.K."/>
            <person name="Emerson J.B."/>
            <person name="Anantharaman K."/>
            <person name="Thomas B.C."/>
            <person name="Malmstrom R."/>
            <person name="Stieglmeier M."/>
            <person name="Klingl A."/>
            <person name="Woyke T."/>
            <person name="Ryan C.M."/>
            <person name="Banfield J.F."/>
        </authorList>
    </citation>
    <scope>NUCLEOTIDE SEQUENCE [LARGE SCALE GENOMIC DNA]</scope>
</reference>
<dbReference type="InterPro" id="IPR014774">
    <property type="entry name" value="KaiC-like_dom"/>
</dbReference>
<comment type="caution">
    <text evidence="2">The sequence shown here is derived from an EMBL/GenBank/DDBJ whole genome shotgun (WGS) entry which is preliminary data.</text>
</comment>
<gene>
    <name evidence="2" type="ORF">COY37_00320</name>
</gene>
<proteinExistence type="predicted"/>
<dbReference type="Gene3D" id="3.40.50.300">
    <property type="entry name" value="P-loop containing nucleotide triphosphate hydrolases"/>
    <property type="match status" value="1"/>
</dbReference>
<evidence type="ECO:0000313" key="3">
    <source>
        <dbReference type="Proteomes" id="UP000230956"/>
    </source>
</evidence>
<dbReference type="RefSeq" id="WP_286679147.1">
    <property type="nucleotide sequence ID" value="NZ_MNXI01000131.1"/>
</dbReference>
<dbReference type="InterPro" id="IPR051347">
    <property type="entry name" value="Circadian_clock_KaiC-rel"/>
</dbReference>
<name>A0A2M7TBI2_9ACTN</name>
<dbReference type="SUPFAM" id="SSF52540">
    <property type="entry name" value="P-loop containing nucleoside triphosphate hydrolases"/>
    <property type="match status" value="1"/>
</dbReference>
<evidence type="ECO:0000259" key="1">
    <source>
        <dbReference type="PROSITE" id="PS51146"/>
    </source>
</evidence>
<dbReference type="PROSITE" id="PS51146">
    <property type="entry name" value="KAIC"/>
    <property type="match status" value="1"/>
</dbReference>
<dbReference type="InterPro" id="IPR027417">
    <property type="entry name" value="P-loop_NTPase"/>
</dbReference>
<dbReference type="AlphaFoldDB" id="A0A2M7TBI2"/>
<accession>A0A2M7TBI2</accession>
<sequence length="259" mass="28774">MVRKISSGIPGLDELLDGGLYKRSSTVIAGPPGTGKTTLGTQFVYNGAVKFNEPGIFITFEEFPEIIYRDAMNFGCDLKKREAEGKIKVIFTSPAVLKSELEKESGFLDTLVEQMGAKRIVIDSITLMEQLTTDAQELRQIFNSLVNGLKRLDLTTILTSEIPLLFGQDSSFETSIGFVVDNIFFLKYVEIESELKTALTILKVRGSKHAKDIRRYEIAKNGVNIETKFTGHQGVLTGFPSRAITGKTLLEEGLIRKKR</sequence>
<dbReference type="EMBL" id="PFNG01000011">
    <property type="protein sequence ID" value="PIZ42504.1"/>
    <property type="molecule type" value="Genomic_DNA"/>
</dbReference>
<dbReference type="InterPro" id="IPR010624">
    <property type="entry name" value="KaiC_dom"/>
</dbReference>
<feature type="domain" description="KaiC" evidence="1">
    <location>
        <begin position="3"/>
        <end position="239"/>
    </location>
</feature>
<dbReference type="PANTHER" id="PTHR42926">
    <property type="match status" value="1"/>
</dbReference>
<dbReference type="Proteomes" id="UP000230956">
    <property type="component" value="Unassembled WGS sequence"/>
</dbReference>
<dbReference type="Pfam" id="PF06745">
    <property type="entry name" value="ATPase"/>
    <property type="match status" value="1"/>
</dbReference>
<evidence type="ECO:0000313" key="2">
    <source>
        <dbReference type="EMBL" id="PIZ42504.1"/>
    </source>
</evidence>
<organism evidence="2 3">
    <name type="scientific">Candidatus Aquicultor secundus</name>
    <dbReference type="NCBI Taxonomy" id="1973895"/>
    <lineage>
        <taxon>Bacteria</taxon>
        <taxon>Bacillati</taxon>
        <taxon>Actinomycetota</taxon>
        <taxon>Candidatus Aquicultoria</taxon>
        <taxon>Candidatus Aquicultorales</taxon>
        <taxon>Candidatus Aquicultoraceae</taxon>
        <taxon>Candidatus Aquicultor</taxon>
    </lineage>
</organism>
<dbReference type="PANTHER" id="PTHR42926:SF1">
    <property type="entry name" value="CIRCADIAN CLOCK OSCILLATOR PROTEIN KAIC 1"/>
    <property type="match status" value="1"/>
</dbReference>
<protein>
    <submittedName>
        <fullName evidence="2">ATPase</fullName>
    </submittedName>
</protein>